<reference evidence="2 3" key="1">
    <citation type="journal article" date="2021" name="ISME Commun">
        <title>Automated analysis of genomic sequences facilitates high-throughput and comprehensive description of bacteria.</title>
        <authorList>
            <person name="Hitch T.C.A."/>
        </authorList>
    </citation>
    <scope>NUCLEOTIDE SEQUENCE [LARGE SCALE GENOMIC DNA]</scope>
    <source>
        <strain evidence="2 3">H2_18</strain>
    </source>
</reference>
<accession>A0ABT2TAN1</accession>
<feature type="domain" description="SseB protein N-terminal" evidence="1">
    <location>
        <begin position="174"/>
        <end position="258"/>
    </location>
</feature>
<dbReference type="EMBL" id="JAOQJX010000007">
    <property type="protein sequence ID" value="MCU6747292.1"/>
    <property type="molecule type" value="Genomic_DNA"/>
</dbReference>
<proteinExistence type="predicted"/>
<protein>
    <submittedName>
        <fullName evidence="2">SseB family protein</fullName>
    </submittedName>
</protein>
<evidence type="ECO:0000313" key="2">
    <source>
        <dbReference type="EMBL" id="MCU6747292.1"/>
    </source>
</evidence>
<dbReference type="InterPro" id="IPR009839">
    <property type="entry name" value="SseB_N"/>
</dbReference>
<name>A0ABT2TAN1_9FIRM</name>
<dbReference type="Proteomes" id="UP001652394">
    <property type="component" value="Unassembled WGS sequence"/>
</dbReference>
<gene>
    <name evidence="2" type="ORF">OCV51_06435</name>
</gene>
<evidence type="ECO:0000313" key="3">
    <source>
        <dbReference type="Proteomes" id="UP001652394"/>
    </source>
</evidence>
<organism evidence="2 3">
    <name type="scientific">Faecalicatena acetigenes</name>
    <dbReference type="NCBI Taxonomy" id="2981790"/>
    <lineage>
        <taxon>Bacteria</taxon>
        <taxon>Bacillati</taxon>
        <taxon>Bacillota</taxon>
        <taxon>Clostridia</taxon>
        <taxon>Lachnospirales</taxon>
        <taxon>Lachnospiraceae</taxon>
        <taxon>Faecalicatena</taxon>
    </lineage>
</organism>
<evidence type="ECO:0000259" key="1">
    <source>
        <dbReference type="Pfam" id="PF07179"/>
    </source>
</evidence>
<comment type="caution">
    <text evidence="2">The sequence shown here is derived from an EMBL/GenBank/DDBJ whole genome shotgun (WGS) entry which is preliminary data.</text>
</comment>
<dbReference type="Pfam" id="PF07179">
    <property type="entry name" value="SseB"/>
    <property type="match status" value="1"/>
</dbReference>
<keyword evidence="3" id="KW-1185">Reference proteome</keyword>
<dbReference type="RefSeq" id="WP_267304028.1">
    <property type="nucleotide sequence ID" value="NZ_JAOQJX010000007.1"/>
</dbReference>
<sequence length="265" mass="30374">MKNDEKERIVTMEEQKANVIAEGKKRALSSLRNSEMIYMLVSACTKMPFVLCDPETYDDEIFLFDDLEEAKKCAEKCREKKQPVNVGRVANKQLLPFYSSLYTMGVNGLVFQAKGGEKTMLQLEELVKRGDTSKLPDGKVWVENPSLHLTSLYFMQEMRRQQKPELTEEMKELQEEILSNFQKGTYIVAVQAENKIPLLKLQDGTSFQPVFTDVIEFQKFNKEKNFKSAVIKADKLLDILVPEAKGVVINPFGVNLQLPIKRKKP</sequence>